<dbReference type="EC" id="2.7.1.137" evidence="3"/>
<dbReference type="FunFam" id="3.30.1010.10:FF:000002">
    <property type="entry name" value="Phosphatidylinositol 3-kinase catalytic subunit type 3"/>
    <property type="match status" value="1"/>
</dbReference>
<keyword evidence="4" id="KW-0808">Transferase</keyword>
<evidence type="ECO:0000256" key="5">
    <source>
        <dbReference type="ARBA" id="ARBA00022692"/>
    </source>
</evidence>
<evidence type="ECO:0000259" key="17">
    <source>
        <dbReference type="PROSITE" id="PS51547"/>
    </source>
</evidence>
<evidence type="ECO:0000256" key="2">
    <source>
        <dbReference type="ARBA" id="ARBA00006209"/>
    </source>
</evidence>
<evidence type="ECO:0000256" key="4">
    <source>
        <dbReference type="ARBA" id="ARBA00022679"/>
    </source>
</evidence>
<dbReference type="STRING" id="286115.A0A507CNJ0"/>
<gene>
    <name evidence="18" type="ORF">SeMB42_g05903</name>
</gene>
<dbReference type="PROSITE" id="PS00915">
    <property type="entry name" value="PI3_4_KINASE_1"/>
    <property type="match status" value="1"/>
</dbReference>
<sequence>MDTTGRTFKDYSYYLSADLNLFLHVKIASLEGILPQNPISDLLQDPYLRHAEPRDGRRPDLFVTCQVHADNKPLTLPSKTAFKSFSSQWTWNEWIVLPIAYCDLPVTSVLTFTIWNVYKPRQPSVVGGATFSLFGRNNSTMKKGRHKLFIWPTKVADGNQNTTTPSKVSNTTEMDRLEKLMRKYDRRDLVHSDWLDHLAFREIERINQEETMVTKHLFLYIDLPQFDFPLVFCEKEYLLPPPMALRSADSTYVIISDLESIRMEATQDDPVENKHRKLTRSHRNGPLDRDLKPNAKIRDELNKMLRYSPTQTLNKQEKDLLWKFRFYLTRDKKALTKFLKCVVWSDAVEVKQAVDLLSLWVEIDVEDALELLGPTFENRSVRSYAVSQLKKADDEELQLYLLQLVQALKFEGIGNKTQLHESPLAEFLIDRGIKNQVLGISFYWYLMVECEDRVVGRMYGKVVYQFMSAMMEVPDGHHRRDVLKRQADLVATLAKISRDLRANKDPRPKKIEKLRAIIADSKNNLLSFPPLPLPLEPNIQVTGIIPEEANVFKSALFPLRLTFSCLDGGRYPVIFKTGDDLRQDQLIVQMITLMDKLLRKLNLDVKLTPYKVLATGTDYGFVQFIPSLPLASILADYNNSLLMYLREHNPDEASTGSFGINAAVMDAYVKSCAGYSVITYLLGIGDRHLDNLLLTPGGNLFHIDFGFILGRDPKPFPPPMKLCKEMVEAMGGTNGQHYQKFKSYCFIAFESLRKSANLILNLFALMTDANLPDIAIEPDKAVLKVQEKFRLDLSEEEAMQYFQALINESVGALFPQVMEKIHQWAQYWRRPNVLDTHICFDSSPEPHGDISKTARQCEKGVLSNTCQSCSSIVARGSAKEDRHNMSEEELADFGLVHYAFSNWLVLSIKSPLEVGTILQLVQYNPRFAQHVHRDNNDSIKMESLDEDDDQPGDDDSSSVDAETEVSLDSPQVFTVEKLGAVDSLGYLTRSSFNNDDPTRPPYELAASDSNSVFGLLHELIGLEGLQALWKGVWTEWMKDCLNAMIQPSVEGALNDYFEVADEGIPLLYADNPWPTLATTVGSQVITEWLLSPFELARTRLIVQTTNPYHRKYKSFCNCISLVAQEEGLSAFYAGPSLLPAILYNTIDPLVTTAHHFLIARVFGIAMNEAPFTYAMYDLGLTTLGIAITLPLETVRRRLWAQQRRIKRNVNGRDFVTCVRRSEVPYTSMWNCLYRICTEEGNAEVVSKGEKRKKSRSQYTSHSSDDDGISLRKSREVHIGALYRGFWLRFSIAAATVMLASLS</sequence>
<keyword evidence="5 13" id="KW-0812">Transmembrane</keyword>
<dbReference type="FunFam" id="1.10.1070.11:FF:000002">
    <property type="entry name" value="Phosphatidylinositol 3-kinase catalytic subunit type 3"/>
    <property type="match status" value="1"/>
</dbReference>
<dbReference type="SUPFAM" id="SSF103506">
    <property type="entry name" value="Mitochondrial carrier"/>
    <property type="match status" value="1"/>
</dbReference>
<evidence type="ECO:0000313" key="18">
    <source>
        <dbReference type="EMBL" id="TPX40697.1"/>
    </source>
</evidence>
<dbReference type="Pfam" id="PF00613">
    <property type="entry name" value="PI3Ka"/>
    <property type="match status" value="1"/>
</dbReference>
<protein>
    <recommendedName>
        <fullName evidence="3">phosphatidylinositol 3-kinase</fullName>
        <ecNumber evidence="3">2.7.1.137</ecNumber>
    </recommendedName>
    <alternativeName>
        <fullName evidence="12">Vacuolar protein sorting-associated protein 34</fullName>
    </alternativeName>
</protein>
<dbReference type="GO" id="GO:0000045">
    <property type="term" value="P:autophagosome assembly"/>
    <property type="evidence" value="ECO:0007669"/>
    <property type="project" value="TreeGrafter"/>
</dbReference>
<accession>A0A507CNJ0</accession>
<proteinExistence type="inferred from homology"/>
<dbReference type="InterPro" id="IPR042236">
    <property type="entry name" value="PI3K_accessory_sf"/>
</dbReference>
<dbReference type="InterPro" id="IPR023395">
    <property type="entry name" value="MCP_dom_sf"/>
</dbReference>
<dbReference type="Proteomes" id="UP000317494">
    <property type="component" value="Unassembled WGS sequence"/>
</dbReference>
<dbReference type="InterPro" id="IPR057756">
    <property type="entry name" value="PI3-kinase_type3/VPS34_cat"/>
</dbReference>
<feature type="compositionally biased region" description="Basic and acidic residues" evidence="14">
    <location>
        <begin position="934"/>
        <end position="943"/>
    </location>
</feature>
<dbReference type="InterPro" id="IPR018936">
    <property type="entry name" value="PI3/4_kinase_CS"/>
</dbReference>
<evidence type="ECO:0000256" key="8">
    <source>
        <dbReference type="ARBA" id="ARBA00022840"/>
    </source>
</evidence>
<keyword evidence="10 13" id="KW-0472">Membrane</keyword>
<dbReference type="InterPro" id="IPR035892">
    <property type="entry name" value="C2_domain_sf"/>
</dbReference>
<dbReference type="PANTHER" id="PTHR10048:SF7">
    <property type="entry name" value="PHOSPHATIDYLINOSITOL 3-KINASE CATALYTIC SUBUNIT TYPE 3"/>
    <property type="match status" value="1"/>
</dbReference>
<dbReference type="PROSITE" id="PS51545">
    <property type="entry name" value="PIK_HELICAL"/>
    <property type="match status" value="1"/>
</dbReference>
<name>A0A507CNJ0_9FUNG</name>
<evidence type="ECO:0000256" key="14">
    <source>
        <dbReference type="SAM" id="MobiDB-lite"/>
    </source>
</evidence>
<dbReference type="PROSITE" id="PS00916">
    <property type="entry name" value="PI3_4_KINASE_2"/>
    <property type="match status" value="1"/>
</dbReference>
<keyword evidence="6" id="KW-0547">Nucleotide-binding</keyword>
<dbReference type="PANTHER" id="PTHR10048">
    <property type="entry name" value="PHOSPHATIDYLINOSITOL KINASE"/>
    <property type="match status" value="1"/>
</dbReference>
<dbReference type="Pfam" id="PF00454">
    <property type="entry name" value="PI3_PI4_kinase"/>
    <property type="match status" value="1"/>
</dbReference>
<dbReference type="InterPro" id="IPR018108">
    <property type="entry name" value="MCP_transmembrane"/>
</dbReference>
<dbReference type="SUPFAM" id="SSF56112">
    <property type="entry name" value="Protein kinase-like (PK-like)"/>
    <property type="match status" value="1"/>
</dbReference>
<feature type="region of interest" description="Disordered" evidence="14">
    <location>
        <begin position="269"/>
        <end position="292"/>
    </location>
</feature>
<dbReference type="CDD" id="cd08397">
    <property type="entry name" value="C2_PI3K_class_III"/>
    <property type="match status" value="1"/>
</dbReference>
<dbReference type="GO" id="GO:0005777">
    <property type="term" value="C:peroxisome"/>
    <property type="evidence" value="ECO:0007669"/>
    <property type="project" value="TreeGrafter"/>
</dbReference>
<dbReference type="GO" id="GO:0034272">
    <property type="term" value="C:phosphatidylinositol 3-kinase complex, class III, type II"/>
    <property type="evidence" value="ECO:0007669"/>
    <property type="project" value="TreeGrafter"/>
</dbReference>
<dbReference type="Gene3D" id="1.25.40.70">
    <property type="entry name" value="Phosphatidylinositol 3-kinase, accessory domain (PIK)"/>
    <property type="match status" value="1"/>
</dbReference>
<comment type="similarity">
    <text evidence="2">Belongs to the PI3/PI4-kinase family. Type III PI4K subfamily.</text>
</comment>
<dbReference type="InterPro" id="IPR000403">
    <property type="entry name" value="PI3/4_kinase_cat_dom"/>
</dbReference>
<dbReference type="Pfam" id="PF00153">
    <property type="entry name" value="Mito_carr"/>
    <property type="match status" value="1"/>
</dbReference>
<dbReference type="SMART" id="SM00146">
    <property type="entry name" value="PI3Kc"/>
    <property type="match status" value="1"/>
</dbReference>
<dbReference type="InterPro" id="IPR002420">
    <property type="entry name" value="PI3K-type_C2_dom"/>
</dbReference>
<feature type="repeat" description="Solcar" evidence="13">
    <location>
        <begin position="1070"/>
        <end position="1160"/>
    </location>
</feature>
<dbReference type="Pfam" id="PF00792">
    <property type="entry name" value="PI3K_C2"/>
    <property type="match status" value="1"/>
</dbReference>
<dbReference type="GO" id="GO:0016303">
    <property type="term" value="F:1-phosphatidylinositol-3-kinase activity"/>
    <property type="evidence" value="ECO:0007669"/>
    <property type="project" value="UniProtKB-EC"/>
</dbReference>
<feature type="compositionally biased region" description="Acidic residues" evidence="14">
    <location>
        <begin position="944"/>
        <end position="965"/>
    </location>
</feature>
<evidence type="ECO:0000313" key="19">
    <source>
        <dbReference type="Proteomes" id="UP000317494"/>
    </source>
</evidence>
<dbReference type="VEuPathDB" id="FungiDB:SeMB42_g05903"/>
<organism evidence="18 19">
    <name type="scientific">Synchytrium endobioticum</name>
    <dbReference type="NCBI Taxonomy" id="286115"/>
    <lineage>
        <taxon>Eukaryota</taxon>
        <taxon>Fungi</taxon>
        <taxon>Fungi incertae sedis</taxon>
        <taxon>Chytridiomycota</taxon>
        <taxon>Chytridiomycota incertae sedis</taxon>
        <taxon>Chytridiomycetes</taxon>
        <taxon>Synchytriales</taxon>
        <taxon>Synchytriaceae</taxon>
        <taxon>Synchytrium</taxon>
    </lineage>
</organism>
<comment type="catalytic activity">
    <reaction evidence="11">
        <text>a 1,2-diacyl-sn-glycero-3-phospho-(1D-myo-inositol) + ATP = a 1,2-diacyl-sn-glycero-3-phospho-(1D-myo-inositol-3-phosphate) + ADP + H(+)</text>
        <dbReference type="Rhea" id="RHEA:12709"/>
        <dbReference type="ChEBI" id="CHEBI:15378"/>
        <dbReference type="ChEBI" id="CHEBI:30616"/>
        <dbReference type="ChEBI" id="CHEBI:57880"/>
        <dbReference type="ChEBI" id="CHEBI:58088"/>
        <dbReference type="ChEBI" id="CHEBI:456216"/>
        <dbReference type="EC" id="2.7.1.137"/>
    </reaction>
    <physiologicalReaction direction="left-to-right" evidence="11">
        <dbReference type="Rhea" id="RHEA:12710"/>
    </physiologicalReaction>
</comment>
<dbReference type="Gene3D" id="1.10.1070.11">
    <property type="entry name" value="Phosphatidylinositol 3-/4-kinase, catalytic domain"/>
    <property type="match status" value="1"/>
</dbReference>
<evidence type="ECO:0000256" key="3">
    <source>
        <dbReference type="ARBA" id="ARBA00012073"/>
    </source>
</evidence>
<dbReference type="CDD" id="cd00896">
    <property type="entry name" value="PI3Kc_III"/>
    <property type="match status" value="1"/>
</dbReference>
<dbReference type="EMBL" id="QEAN01000303">
    <property type="protein sequence ID" value="TPX40697.1"/>
    <property type="molecule type" value="Genomic_DNA"/>
</dbReference>
<evidence type="ECO:0000256" key="12">
    <source>
        <dbReference type="ARBA" id="ARBA00077947"/>
    </source>
</evidence>
<dbReference type="InterPro" id="IPR036940">
    <property type="entry name" value="PI3/4_kinase_cat_sf"/>
</dbReference>
<dbReference type="CDD" id="cd00870">
    <property type="entry name" value="PI3Ka_III"/>
    <property type="match status" value="1"/>
</dbReference>
<feature type="compositionally biased region" description="Basic residues" evidence="14">
    <location>
        <begin position="274"/>
        <end position="283"/>
    </location>
</feature>
<evidence type="ECO:0000256" key="1">
    <source>
        <dbReference type="ARBA" id="ARBA00004141"/>
    </source>
</evidence>
<evidence type="ECO:0000256" key="11">
    <source>
        <dbReference type="ARBA" id="ARBA00023985"/>
    </source>
</evidence>
<reference evidence="18 19" key="1">
    <citation type="journal article" date="2019" name="Sci. Rep.">
        <title>Comparative genomics of chytrid fungi reveal insights into the obligate biotrophic and pathogenic lifestyle of Synchytrium endobioticum.</title>
        <authorList>
            <person name="van de Vossenberg B.T.L.H."/>
            <person name="Warris S."/>
            <person name="Nguyen H.D.T."/>
            <person name="van Gent-Pelzer M.P.E."/>
            <person name="Joly D.L."/>
            <person name="van de Geest H.C."/>
            <person name="Bonants P.J.M."/>
            <person name="Smith D.S."/>
            <person name="Levesque C.A."/>
            <person name="van der Lee T.A.J."/>
        </authorList>
    </citation>
    <scope>NUCLEOTIDE SEQUENCE [LARGE SCALE GENOMIC DNA]</scope>
    <source>
        <strain evidence="18 19">MB42</strain>
    </source>
</reference>
<evidence type="ECO:0000256" key="10">
    <source>
        <dbReference type="ARBA" id="ARBA00023136"/>
    </source>
</evidence>
<evidence type="ECO:0000256" key="13">
    <source>
        <dbReference type="PROSITE-ProRule" id="PRU00282"/>
    </source>
</evidence>
<evidence type="ECO:0000256" key="7">
    <source>
        <dbReference type="ARBA" id="ARBA00022777"/>
    </source>
</evidence>
<comment type="subcellular location">
    <subcellularLocation>
        <location evidence="1">Membrane</location>
        <topology evidence="1">Multi-pass membrane protein</topology>
    </subcellularLocation>
</comment>
<dbReference type="Gene3D" id="2.60.40.150">
    <property type="entry name" value="C2 domain"/>
    <property type="match status" value="1"/>
</dbReference>
<dbReference type="GO" id="GO:0006897">
    <property type="term" value="P:endocytosis"/>
    <property type="evidence" value="ECO:0007669"/>
    <property type="project" value="TreeGrafter"/>
</dbReference>
<dbReference type="PROSITE" id="PS50920">
    <property type="entry name" value="SOLCAR"/>
    <property type="match status" value="1"/>
</dbReference>
<keyword evidence="7" id="KW-0418">Kinase</keyword>
<feature type="domain" description="PI3K/PI4K catalytic" evidence="15">
    <location>
        <begin position="545"/>
        <end position="814"/>
    </location>
</feature>
<feature type="domain" description="C2 PI3K-type" evidence="17">
    <location>
        <begin position="39"/>
        <end position="187"/>
    </location>
</feature>
<keyword evidence="19" id="KW-1185">Reference proteome</keyword>
<comment type="caution">
    <text evidence="18">The sequence shown here is derived from an EMBL/GenBank/DDBJ whole genome shotgun (WGS) entry which is preliminary data.</text>
</comment>
<dbReference type="SUPFAM" id="SSF49562">
    <property type="entry name" value="C2 domain (Calcium/lipid-binding domain, CaLB)"/>
    <property type="match status" value="1"/>
</dbReference>
<evidence type="ECO:0000259" key="16">
    <source>
        <dbReference type="PROSITE" id="PS51545"/>
    </source>
</evidence>
<dbReference type="GO" id="GO:0048015">
    <property type="term" value="P:phosphatidylinositol-mediated signaling"/>
    <property type="evidence" value="ECO:0007669"/>
    <property type="project" value="TreeGrafter"/>
</dbReference>
<dbReference type="InterPro" id="IPR015433">
    <property type="entry name" value="PI3/4_kinase"/>
</dbReference>
<keyword evidence="8" id="KW-0067">ATP-binding</keyword>
<dbReference type="InterPro" id="IPR001263">
    <property type="entry name" value="PI3K_accessory_dom"/>
</dbReference>
<dbReference type="SMART" id="SM00142">
    <property type="entry name" value="PI3K_C2"/>
    <property type="match status" value="1"/>
</dbReference>
<evidence type="ECO:0000256" key="6">
    <source>
        <dbReference type="ARBA" id="ARBA00022741"/>
    </source>
</evidence>
<feature type="region of interest" description="Disordered" evidence="14">
    <location>
        <begin position="1247"/>
        <end position="1267"/>
    </location>
</feature>
<dbReference type="PROSITE" id="PS51547">
    <property type="entry name" value="C2_PI3K"/>
    <property type="match status" value="1"/>
</dbReference>
<dbReference type="Gene3D" id="1.50.40.10">
    <property type="entry name" value="Mitochondrial carrier domain"/>
    <property type="match status" value="1"/>
</dbReference>
<dbReference type="GO" id="GO:0005524">
    <property type="term" value="F:ATP binding"/>
    <property type="evidence" value="ECO:0007669"/>
    <property type="project" value="UniProtKB-KW"/>
</dbReference>
<dbReference type="SUPFAM" id="SSF48371">
    <property type="entry name" value="ARM repeat"/>
    <property type="match status" value="1"/>
</dbReference>
<dbReference type="InterPro" id="IPR016024">
    <property type="entry name" value="ARM-type_fold"/>
</dbReference>
<evidence type="ECO:0000259" key="15">
    <source>
        <dbReference type="PROSITE" id="PS50290"/>
    </source>
</evidence>
<keyword evidence="9" id="KW-1133">Transmembrane helix</keyword>
<dbReference type="FunFam" id="1.25.40.70:FF:000009">
    <property type="entry name" value="Phosphatidylinositol 3-kinase VPS34"/>
    <property type="match status" value="1"/>
</dbReference>
<feature type="domain" description="PIK helical" evidence="16">
    <location>
        <begin position="288"/>
        <end position="469"/>
    </location>
</feature>
<dbReference type="PROSITE" id="PS50290">
    <property type="entry name" value="PI3_4_KINASE_3"/>
    <property type="match status" value="1"/>
</dbReference>
<dbReference type="InterPro" id="IPR011009">
    <property type="entry name" value="Kinase-like_dom_sf"/>
</dbReference>
<dbReference type="Gene3D" id="3.30.1010.10">
    <property type="entry name" value="Phosphatidylinositol 3-kinase Catalytic Subunit, Chain A, domain 4"/>
    <property type="match status" value="1"/>
</dbReference>
<dbReference type="GO" id="GO:0034271">
    <property type="term" value="C:phosphatidylinositol 3-kinase complex, class III, type I"/>
    <property type="evidence" value="ECO:0007669"/>
    <property type="project" value="TreeGrafter"/>
</dbReference>
<evidence type="ECO:0000256" key="9">
    <source>
        <dbReference type="ARBA" id="ARBA00022989"/>
    </source>
</evidence>
<dbReference type="GO" id="GO:0000407">
    <property type="term" value="C:phagophore assembly site"/>
    <property type="evidence" value="ECO:0007669"/>
    <property type="project" value="TreeGrafter"/>
</dbReference>
<dbReference type="GO" id="GO:0005768">
    <property type="term" value="C:endosome"/>
    <property type="evidence" value="ECO:0007669"/>
    <property type="project" value="TreeGrafter"/>
</dbReference>
<feature type="region of interest" description="Disordered" evidence="14">
    <location>
        <begin position="934"/>
        <end position="967"/>
    </location>
</feature>
<dbReference type="SMART" id="SM00145">
    <property type="entry name" value="PI3Ka"/>
    <property type="match status" value="1"/>
</dbReference>